<proteinExistence type="predicted"/>
<dbReference type="RefSeq" id="WP_111525917.1">
    <property type="nucleotide sequence ID" value="NZ_CP032364.1"/>
</dbReference>
<protein>
    <submittedName>
        <fullName evidence="1">Uncharacterized protein</fullName>
    </submittedName>
</protein>
<dbReference type="KEGG" id="lua:D4A81_12070"/>
<evidence type="ECO:0000313" key="2">
    <source>
        <dbReference type="Proteomes" id="UP000265562"/>
    </source>
</evidence>
<organism evidence="1 2">
    <name type="scientific">Lachnoanaerobaculum umeaense</name>
    <dbReference type="NCBI Taxonomy" id="617123"/>
    <lineage>
        <taxon>Bacteria</taxon>
        <taxon>Bacillati</taxon>
        <taxon>Bacillota</taxon>
        <taxon>Clostridia</taxon>
        <taxon>Lachnospirales</taxon>
        <taxon>Lachnospiraceae</taxon>
        <taxon>Lachnoanaerobaculum</taxon>
    </lineage>
</organism>
<dbReference type="Proteomes" id="UP000265562">
    <property type="component" value="Chromosome"/>
</dbReference>
<reference evidence="1 2" key="1">
    <citation type="submission" date="2018-09" db="EMBL/GenBank/DDBJ databases">
        <title>Genome sequencing of Lachnoanaerobaculum umeaense DSM 23576.</title>
        <authorList>
            <person name="Kook J.-K."/>
            <person name="Park S.-N."/>
            <person name="Lim Y.K."/>
        </authorList>
    </citation>
    <scope>NUCLEOTIDE SEQUENCE [LARGE SCALE GENOMIC DNA]</scope>
    <source>
        <strain evidence="2">DSM 23576 \ CCUG 58757</strain>
    </source>
</reference>
<name>A0A385Q314_9FIRM</name>
<evidence type="ECO:0000313" key="1">
    <source>
        <dbReference type="EMBL" id="AYB00596.1"/>
    </source>
</evidence>
<dbReference type="EMBL" id="CP032364">
    <property type="protein sequence ID" value="AYB00596.1"/>
    <property type="molecule type" value="Genomic_DNA"/>
</dbReference>
<accession>A0A385Q314</accession>
<keyword evidence="2" id="KW-1185">Reference proteome</keyword>
<gene>
    <name evidence="1" type="ORF">D4A81_12070</name>
</gene>
<sequence length="446" mass="50037">MKERITKKILAIFLTIAMCLTLMPVTAFAETPKIQNVHISEEGILTFDEVPGAVRYEIDIRSNVTEMHKLQQPVTSGTNIFETIMKRYKFPTASYWLAMRAYNSEGGLCADLHNEDEYYRFDYESPLIELVPPTNLRWDGYTARWDEVPNCEKYRINLYSKYGNRNSSIETEDTFYNYGTDVGDGEYFKVEAIGGDGYIDSVESAKSPVWKIQVVREVNIVVTPPIAGEIPDYNASTDSKECTVDYNKVDWVDSDTSIVSNTSSPRPLEAGHRYDAVVWLTLNSGYIFDESTVVKINGEVASKTNAATRSAQFSREFSVDESIREVDVRITPPIAGEIPDCIASTDSTECTIRYNKVLWKDKDTGVWHTNLGTEPLEAGHTYIASTWLKAKSGYKIDENTVVKINGLTAYKGAIVAELSGELIEFTREFTVDGTANLHSVNFDSTG</sequence>
<dbReference type="AlphaFoldDB" id="A0A385Q314"/>
<dbReference type="OrthoDB" id="9802773at2"/>
<dbReference type="Gene3D" id="2.60.120.260">
    <property type="entry name" value="Galactose-binding domain-like"/>
    <property type="match status" value="1"/>
</dbReference>